<gene>
    <name evidence="1" type="ORF">Pfra01_002914700</name>
</gene>
<dbReference type="Gene3D" id="3.10.10.10">
    <property type="entry name" value="HIV Type 1 Reverse Transcriptase, subunit A, domain 1"/>
    <property type="match status" value="1"/>
</dbReference>
<accession>A0A9W6YNL3</accession>
<dbReference type="EMBL" id="BSXT01018850">
    <property type="protein sequence ID" value="GMG14575.1"/>
    <property type="molecule type" value="Genomic_DNA"/>
</dbReference>
<dbReference type="InterPro" id="IPR053134">
    <property type="entry name" value="RNA-dir_DNA_polymerase"/>
</dbReference>
<protein>
    <submittedName>
        <fullName evidence="1">Unnamed protein product</fullName>
    </submittedName>
</protein>
<evidence type="ECO:0000313" key="1">
    <source>
        <dbReference type="EMBL" id="GMG14575.1"/>
    </source>
</evidence>
<reference evidence="1" key="1">
    <citation type="submission" date="2023-04" db="EMBL/GenBank/DDBJ databases">
        <title>Phytophthora fragariaefolia NBRC 109709.</title>
        <authorList>
            <person name="Ichikawa N."/>
            <person name="Sato H."/>
            <person name="Tonouchi N."/>
        </authorList>
    </citation>
    <scope>NUCLEOTIDE SEQUENCE</scope>
    <source>
        <strain evidence="1">NBRC 109709</strain>
    </source>
</reference>
<dbReference type="OrthoDB" id="437338at2759"/>
<dbReference type="Gene3D" id="3.30.70.270">
    <property type="match status" value="1"/>
</dbReference>
<evidence type="ECO:0000313" key="2">
    <source>
        <dbReference type="Proteomes" id="UP001165121"/>
    </source>
</evidence>
<dbReference type="Proteomes" id="UP001165121">
    <property type="component" value="Unassembled WGS sequence"/>
</dbReference>
<keyword evidence="2" id="KW-1185">Reference proteome</keyword>
<dbReference type="InterPro" id="IPR043128">
    <property type="entry name" value="Rev_trsase/Diguanyl_cyclase"/>
</dbReference>
<dbReference type="PANTHER" id="PTHR24559">
    <property type="entry name" value="TRANSPOSON TY3-I GAG-POL POLYPROTEIN"/>
    <property type="match status" value="1"/>
</dbReference>
<proteinExistence type="predicted"/>
<name>A0A9W6YNL3_9STRA</name>
<dbReference type="AlphaFoldDB" id="A0A9W6YNL3"/>
<dbReference type="SUPFAM" id="SSF56672">
    <property type="entry name" value="DNA/RNA polymerases"/>
    <property type="match status" value="1"/>
</dbReference>
<organism evidence="1 2">
    <name type="scientific">Phytophthora fragariaefolia</name>
    <dbReference type="NCBI Taxonomy" id="1490495"/>
    <lineage>
        <taxon>Eukaryota</taxon>
        <taxon>Sar</taxon>
        <taxon>Stramenopiles</taxon>
        <taxon>Oomycota</taxon>
        <taxon>Peronosporomycetes</taxon>
        <taxon>Peronosporales</taxon>
        <taxon>Peronosporaceae</taxon>
        <taxon>Phytophthora</taxon>
    </lineage>
</organism>
<dbReference type="InterPro" id="IPR043502">
    <property type="entry name" value="DNA/RNA_pol_sf"/>
</dbReference>
<sequence length="204" mass="23028">MTKKNAIVCKLVLRGDAQLHHRLLRGQDRYVYRIDVSCRPDRKTTPAAVRVLLEEFSDVLPEYLPNELPPERAVEHEVTMRPDAVPAARTPFRHSPVERAALSACDQEPLEKGWIEPSDSPWTSSIFAVSKKDPTTGVAPKKIDWIRGGDIDHPVRWVIDYRNVNFQSIVPRIPLSRIDDILDALQGDRVFSTVDLTSGIIKCG</sequence>
<comment type="caution">
    <text evidence="1">The sequence shown here is derived from an EMBL/GenBank/DDBJ whole genome shotgun (WGS) entry which is preliminary data.</text>
</comment>
<dbReference type="PANTHER" id="PTHR24559:SF451">
    <property type="entry name" value="REVERSE TRANSCRIPTASE"/>
    <property type="match status" value="1"/>
</dbReference>